<evidence type="ECO:0000259" key="3">
    <source>
        <dbReference type="Pfam" id="PF14346"/>
    </source>
</evidence>
<feature type="chain" id="PRO_5030522886" evidence="2">
    <location>
        <begin position="25"/>
        <end position="195"/>
    </location>
</feature>
<gene>
    <name evidence="4" type="ORF">JFL75_07560</name>
</gene>
<feature type="coiled-coil region" evidence="1">
    <location>
        <begin position="103"/>
        <end position="133"/>
    </location>
</feature>
<keyword evidence="1" id="KW-0175">Coiled coil</keyword>
<protein>
    <submittedName>
        <fullName evidence="4">DUF4398 domain-containing protein</fullName>
    </submittedName>
</protein>
<name>A0A7T7XQS3_9SPIR</name>
<dbReference type="RefSeq" id="WP_215628068.1">
    <property type="nucleotide sequence ID" value="NZ_CP067089.2"/>
</dbReference>
<dbReference type="KEGG" id="bhc:JFL75_07560"/>
<keyword evidence="5" id="KW-1185">Reference proteome</keyword>
<evidence type="ECO:0000256" key="1">
    <source>
        <dbReference type="SAM" id="Coils"/>
    </source>
</evidence>
<dbReference type="Proteomes" id="UP000595917">
    <property type="component" value="Chromosome"/>
</dbReference>
<evidence type="ECO:0000313" key="4">
    <source>
        <dbReference type="EMBL" id="QQO10763.1"/>
    </source>
</evidence>
<dbReference type="Gene3D" id="1.20.1270.390">
    <property type="match status" value="1"/>
</dbReference>
<evidence type="ECO:0000313" key="5">
    <source>
        <dbReference type="Proteomes" id="UP000595917"/>
    </source>
</evidence>
<dbReference type="PROSITE" id="PS51257">
    <property type="entry name" value="PROKAR_LIPOPROTEIN"/>
    <property type="match status" value="1"/>
</dbReference>
<dbReference type="InterPro" id="IPR025511">
    <property type="entry name" value="DUF4398"/>
</dbReference>
<sequence>MKNHKHIAYIVLSLIIAAAIMGCAKPPTQEMEAAQAAVTRAENDPDAVAYAEATVRRARSSLERMQQEASAKRYDSAKTYAQEATAAAEKAIADGKAAAVRGRDDATRLITEAKRAADEASNALNSARAAQNRRINFETLGEQINNARNLTEQAEMDLARNAVADATTKAENARSILAGTMTAISDGIRAASRKQ</sequence>
<dbReference type="AlphaFoldDB" id="A0A7T7XQS3"/>
<dbReference type="Pfam" id="PF14346">
    <property type="entry name" value="DUF4398"/>
    <property type="match status" value="1"/>
</dbReference>
<dbReference type="EMBL" id="CP067089">
    <property type="protein sequence ID" value="QQO10763.1"/>
    <property type="molecule type" value="Genomic_DNA"/>
</dbReference>
<evidence type="ECO:0000256" key="2">
    <source>
        <dbReference type="SAM" id="SignalP"/>
    </source>
</evidence>
<keyword evidence="2" id="KW-0732">Signal</keyword>
<reference evidence="4" key="1">
    <citation type="submission" date="2021-01" db="EMBL/GenBank/DDBJ databases">
        <title>Description of Breznakiella homolactica.</title>
        <authorList>
            <person name="Song Y."/>
            <person name="Brune A."/>
        </authorList>
    </citation>
    <scope>NUCLEOTIDE SEQUENCE</scope>
    <source>
        <strain evidence="4">RmG30</strain>
    </source>
</reference>
<organism evidence="4 5">
    <name type="scientific">Breznakiella homolactica</name>
    <dbReference type="NCBI Taxonomy" id="2798577"/>
    <lineage>
        <taxon>Bacteria</taxon>
        <taxon>Pseudomonadati</taxon>
        <taxon>Spirochaetota</taxon>
        <taxon>Spirochaetia</taxon>
        <taxon>Spirochaetales</taxon>
        <taxon>Breznakiellaceae</taxon>
        <taxon>Breznakiella</taxon>
    </lineage>
</organism>
<feature type="domain" description="DUF4398" evidence="3">
    <location>
        <begin position="29"/>
        <end position="101"/>
    </location>
</feature>
<proteinExistence type="predicted"/>
<accession>A0A7T7XQS3</accession>
<feature type="signal peptide" evidence="2">
    <location>
        <begin position="1"/>
        <end position="24"/>
    </location>
</feature>